<proteinExistence type="predicted"/>
<dbReference type="Pfam" id="PF09523">
    <property type="entry name" value="DUF2390"/>
    <property type="match status" value="1"/>
</dbReference>
<reference evidence="1 2" key="1">
    <citation type="submission" date="2016-04" db="EMBL/GenBank/DDBJ databases">
        <authorList>
            <person name="Evans L.H."/>
            <person name="Alamgir A."/>
            <person name="Owens N."/>
            <person name="Weber N.D."/>
            <person name="Virtaneva K."/>
            <person name="Barbian K."/>
            <person name="Babar A."/>
            <person name="Rosenke K."/>
        </authorList>
    </citation>
    <scope>NUCLEOTIDE SEQUENCE [LARGE SCALE GENOMIC DNA]</scope>
    <source>
        <strain evidence="1 2">PMB02</strain>
    </source>
</reference>
<name>A0A179RWN3_9HYPH</name>
<dbReference type="NCBIfam" id="TIGR02444">
    <property type="entry name" value="TIGR02444 family protein"/>
    <property type="match status" value="1"/>
</dbReference>
<dbReference type="AlphaFoldDB" id="A0A179RWN3"/>
<protein>
    <recommendedName>
        <fullName evidence="3">TIGR02444 family protein</fullName>
    </recommendedName>
</protein>
<dbReference type="InterPro" id="IPR012659">
    <property type="entry name" value="CHP02444"/>
</dbReference>
<gene>
    <name evidence="1" type="ORF">A5481_31255</name>
</gene>
<dbReference type="STRING" id="427683.A5481_31255"/>
<dbReference type="RefSeq" id="WP_048436753.1">
    <property type="nucleotide sequence ID" value="NZ_LWHQ01000102.1"/>
</dbReference>
<comment type="caution">
    <text evidence="1">The sequence shown here is derived from an EMBL/GenBank/DDBJ whole genome shotgun (WGS) entry which is preliminary data.</text>
</comment>
<dbReference type="EMBL" id="LWHQ01000102">
    <property type="protein sequence ID" value="OAS13118.1"/>
    <property type="molecule type" value="Genomic_DNA"/>
</dbReference>
<dbReference type="OrthoDB" id="7875767at2"/>
<sequence>MDAHALWAFALALYGRPGAAPACLALQDEAAADVTLVLYLIWCAETGRPLNAEAVRSADAAVAPWRAAVVAPLRAVRRAMKAPLLPGLATESLRDRIKASEIEAEHLALVILAGGAPAPEPSAPEPLAAANRYLDLYAVHLGRPLPRVPREALLRALAEA</sequence>
<evidence type="ECO:0000313" key="2">
    <source>
        <dbReference type="Proteomes" id="UP000078316"/>
    </source>
</evidence>
<evidence type="ECO:0000313" key="1">
    <source>
        <dbReference type="EMBL" id="OAS13118.1"/>
    </source>
</evidence>
<organism evidence="1 2">
    <name type="scientific">Methylobacterium platani</name>
    <dbReference type="NCBI Taxonomy" id="427683"/>
    <lineage>
        <taxon>Bacteria</taxon>
        <taxon>Pseudomonadati</taxon>
        <taxon>Pseudomonadota</taxon>
        <taxon>Alphaproteobacteria</taxon>
        <taxon>Hyphomicrobiales</taxon>
        <taxon>Methylobacteriaceae</taxon>
        <taxon>Methylobacterium</taxon>
    </lineage>
</organism>
<evidence type="ECO:0008006" key="3">
    <source>
        <dbReference type="Google" id="ProtNLM"/>
    </source>
</evidence>
<accession>A0A179RWN3</accession>
<dbReference type="Proteomes" id="UP000078316">
    <property type="component" value="Unassembled WGS sequence"/>
</dbReference>